<sequence length="108" mass="11854">MTVGAVASGFDLGLELSGSICEGIGVLSMRGTSLASSPSSLSLSDVLRLTQEQRSNDAKNADATLDPTHRARPSSFSMFEFSISDQLRTYGIPRSDRMYREERRYSKK</sequence>
<evidence type="ECO:0000313" key="2">
    <source>
        <dbReference type="EMBL" id="VFQ88240.1"/>
    </source>
</evidence>
<gene>
    <name evidence="2" type="ORF">CCAM_LOCUS30016</name>
</gene>
<evidence type="ECO:0000256" key="1">
    <source>
        <dbReference type="SAM" id="MobiDB-lite"/>
    </source>
</evidence>
<feature type="region of interest" description="Disordered" evidence="1">
    <location>
        <begin position="53"/>
        <end position="72"/>
    </location>
</feature>
<dbReference type="OrthoDB" id="10304249at2759"/>
<name>A0A484MHF7_9ASTE</name>
<dbReference type="EMBL" id="OOIL02003481">
    <property type="protein sequence ID" value="VFQ88240.1"/>
    <property type="molecule type" value="Genomic_DNA"/>
</dbReference>
<organism evidence="2 3">
    <name type="scientific">Cuscuta campestris</name>
    <dbReference type="NCBI Taxonomy" id="132261"/>
    <lineage>
        <taxon>Eukaryota</taxon>
        <taxon>Viridiplantae</taxon>
        <taxon>Streptophyta</taxon>
        <taxon>Embryophyta</taxon>
        <taxon>Tracheophyta</taxon>
        <taxon>Spermatophyta</taxon>
        <taxon>Magnoliopsida</taxon>
        <taxon>eudicotyledons</taxon>
        <taxon>Gunneridae</taxon>
        <taxon>Pentapetalae</taxon>
        <taxon>asterids</taxon>
        <taxon>lamiids</taxon>
        <taxon>Solanales</taxon>
        <taxon>Convolvulaceae</taxon>
        <taxon>Cuscuteae</taxon>
        <taxon>Cuscuta</taxon>
        <taxon>Cuscuta subgen. Grammica</taxon>
        <taxon>Cuscuta sect. Cleistogrammica</taxon>
    </lineage>
</organism>
<proteinExistence type="predicted"/>
<keyword evidence="3" id="KW-1185">Reference proteome</keyword>
<dbReference type="AlphaFoldDB" id="A0A484MHF7"/>
<dbReference type="Proteomes" id="UP000595140">
    <property type="component" value="Unassembled WGS sequence"/>
</dbReference>
<accession>A0A484MHF7</accession>
<evidence type="ECO:0000313" key="3">
    <source>
        <dbReference type="Proteomes" id="UP000595140"/>
    </source>
</evidence>
<protein>
    <submittedName>
        <fullName evidence="2">Uncharacterized protein</fullName>
    </submittedName>
</protein>
<reference evidence="2 3" key="1">
    <citation type="submission" date="2018-04" db="EMBL/GenBank/DDBJ databases">
        <authorList>
            <person name="Vogel A."/>
        </authorList>
    </citation>
    <scope>NUCLEOTIDE SEQUENCE [LARGE SCALE GENOMIC DNA]</scope>
</reference>